<dbReference type="PROSITE" id="PS01332">
    <property type="entry name" value="HTH_RRF2_1"/>
    <property type="match status" value="1"/>
</dbReference>
<dbReference type="NCBIfam" id="TIGR00738">
    <property type="entry name" value="rrf2_super"/>
    <property type="match status" value="1"/>
</dbReference>
<evidence type="ECO:0000313" key="2">
    <source>
        <dbReference type="Proteomes" id="UP000321306"/>
    </source>
</evidence>
<dbReference type="InterPro" id="IPR030489">
    <property type="entry name" value="TR_Rrf2-type_CS"/>
</dbReference>
<dbReference type="EMBL" id="BJXB01000013">
    <property type="protein sequence ID" value="GEM47441.1"/>
    <property type="molecule type" value="Genomic_DNA"/>
</dbReference>
<dbReference type="SUPFAM" id="SSF46785">
    <property type="entry name" value="Winged helix' DNA-binding domain"/>
    <property type="match status" value="1"/>
</dbReference>
<dbReference type="Gene3D" id="1.10.10.10">
    <property type="entry name" value="Winged helix-like DNA-binding domain superfamily/Winged helix DNA-binding domain"/>
    <property type="match status" value="1"/>
</dbReference>
<sequence>MWPFKAMYTGSVKFSEGIEWAIHCVAVLAGLPEGATLSNAALAEYHGISESYLVKHLKVLARVGILDSVPGPRGGFRLERSADRITLYDIVEAIEGKEPMFQCEEIRGRFPGCPQQNFARPCEIHAAMLKAEMEWRKSLQGVTIRDIQQQVRVSEEQRQLREAWLQKHVRLPVR</sequence>
<dbReference type="InterPro" id="IPR036388">
    <property type="entry name" value="WH-like_DNA-bd_sf"/>
</dbReference>
<dbReference type="PANTHER" id="PTHR33221">
    <property type="entry name" value="WINGED HELIX-TURN-HELIX TRANSCRIPTIONAL REGULATOR, RRF2 FAMILY"/>
    <property type="match status" value="1"/>
</dbReference>
<organism evidence="1 2">
    <name type="scientific">Deinococcus cellulosilyticus (strain DSM 18568 / NBRC 106333 / KACC 11606 / 5516J-15)</name>
    <dbReference type="NCBI Taxonomy" id="1223518"/>
    <lineage>
        <taxon>Bacteria</taxon>
        <taxon>Thermotogati</taxon>
        <taxon>Deinococcota</taxon>
        <taxon>Deinococci</taxon>
        <taxon>Deinococcales</taxon>
        <taxon>Deinococcaceae</taxon>
        <taxon>Deinococcus</taxon>
    </lineage>
</organism>
<gene>
    <name evidence="1" type="ORF">DC3_30760</name>
</gene>
<dbReference type="AlphaFoldDB" id="A0A511N4V2"/>
<dbReference type="PROSITE" id="PS51197">
    <property type="entry name" value="HTH_RRF2_2"/>
    <property type="match status" value="1"/>
</dbReference>
<dbReference type="Proteomes" id="UP000321306">
    <property type="component" value="Unassembled WGS sequence"/>
</dbReference>
<evidence type="ECO:0000313" key="1">
    <source>
        <dbReference type="EMBL" id="GEM47441.1"/>
    </source>
</evidence>
<dbReference type="InterPro" id="IPR036390">
    <property type="entry name" value="WH_DNA-bd_sf"/>
</dbReference>
<dbReference type="Pfam" id="PF02082">
    <property type="entry name" value="Rrf2"/>
    <property type="match status" value="1"/>
</dbReference>
<dbReference type="GO" id="GO:0005829">
    <property type="term" value="C:cytosol"/>
    <property type="evidence" value="ECO:0007669"/>
    <property type="project" value="TreeGrafter"/>
</dbReference>
<dbReference type="GO" id="GO:0003700">
    <property type="term" value="F:DNA-binding transcription factor activity"/>
    <property type="evidence" value="ECO:0007669"/>
    <property type="project" value="TreeGrafter"/>
</dbReference>
<dbReference type="InterPro" id="IPR000944">
    <property type="entry name" value="Tscrpt_reg_Rrf2"/>
</dbReference>
<reference evidence="1 2" key="1">
    <citation type="submission" date="2019-07" db="EMBL/GenBank/DDBJ databases">
        <title>Whole genome shotgun sequence of Deinococcus cellulosilyticus NBRC 106333.</title>
        <authorList>
            <person name="Hosoyama A."/>
            <person name="Uohara A."/>
            <person name="Ohji S."/>
            <person name="Ichikawa N."/>
        </authorList>
    </citation>
    <scope>NUCLEOTIDE SEQUENCE [LARGE SCALE GENOMIC DNA]</scope>
    <source>
        <strain evidence="1 2">NBRC 106333</strain>
    </source>
</reference>
<comment type="caution">
    <text evidence="1">The sequence shown here is derived from an EMBL/GenBank/DDBJ whole genome shotgun (WGS) entry which is preliminary data.</text>
</comment>
<dbReference type="PANTHER" id="PTHR33221:SF13">
    <property type="entry name" value="TRANSCRIPTIONAL REGULATOR-RELATED"/>
    <property type="match status" value="1"/>
</dbReference>
<proteinExistence type="predicted"/>
<protein>
    <submittedName>
        <fullName evidence="1">Transcriptional regulator</fullName>
    </submittedName>
</protein>
<name>A0A511N4V2_DEIC1</name>
<accession>A0A511N4V2</accession>
<keyword evidence="2" id="KW-1185">Reference proteome</keyword>